<evidence type="ECO:0000313" key="2">
    <source>
        <dbReference type="EMBL" id="KJH52257.1"/>
    </source>
</evidence>
<feature type="coiled-coil region" evidence="1">
    <location>
        <begin position="19"/>
        <end position="243"/>
    </location>
</feature>
<name>A0A0D8Y7U9_DICVI</name>
<dbReference type="AlphaFoldDB" id="A0A0D8Y7U9"/>
<feature type="coiled-coil region" evidence="1">
    <location>
        <begin position="268"/>
        <end position="295"/>
    </location>
</feature>
<keyword evidence="3" id="KW-1185">Reference proteome</keyword>
<accession>A0A0D8Y7U9</accession>
<dbReference type="EMBL" id="KN716168">
    <property type="protein sequence ID" value="KJH52257.1"/>
    <property type="molecule type" value="Genomic_DNA"/>
</dbReference>
<dbReference type="Proteomes" id="UP000053766">
    <property type="component" value="Unassembled WGS sequence"/>
</dbReference>
<dbReference type="OrthoDB" id="5834752at2759"/>
<protein>
    <submittedName>
        <fullName evidence="2">Uncharacterized protein</fullName>
    </submittedName>
</protein>
<reference evidence="2 3" key="1">
    <citation type="submission" date="2013-11" db="EMBL/GenBank/DDBJ databases">
        <title>Draft genome of the bovine lungworm Dictyocaulus viviparus.</title>
        <authorList>
            <person name="Mitreva M."/>
        </authorList>
    </citation>
    <scope>NUCLEOTIDE SEQUENCE [LARGE SCALE GENOMIC DNA]</scope>
    <source>
        <strain evidence="2 3">HannoverDv2000</strain>
    </source>
</reference>
<sequence length="493" mass="58560">MIFEGIKSFYRELYCENELKQLHSHLNEAEDQLVRMEFEIHESRCKIDSLTEEVIIKKKRIKQLENSEKLYLRTQEEMEARLSMMNKQVEQMQRHHEIQKEKLLGYKGSEEKWEAKIASLEEMLEVKNNTILLLERRLRDAHDELLHSWELLKNRENDSMRLRREVEELRRNAEIERDEYNASVADWRNRLEKTIAENLAACAADMDRNAYIAREMREKTEEVEKLQKLLEMEKKHVQNLGEEIARRFRENMETLTSNGMKLKGGAELETLCREKKKLETERDEIFNELQQKKECLKEAMIVMECLRDGIFTSAEKVGMQILFKENSKDNEDELYEELREIVKAVKWYIIQFEEIERRFAVHEFINRRTVGNEHMYTNNEFRSVAAEDLINQEGVSQQFEQCERNEDVDMKQDMKLNDKTDDCFTKTLPSSEEQSELKHVISDCSMDSQMNSLETELTQDDVTGHGLISTTKVFSFKNGDVNFKKKYNGVLSQ</sequence>
<evidence type="ECO:0000256" key="1">
    <source>
        <dbReference type="SAM" id="Coils"/>
    </source>
</evidence>
<reference evidence="3" key="2">
    <citation type="journal article" date="2016" name="Sci. Rep.">
        <title>Dictyocaulus viviparus genome, variome and transcriptome elucidate lungworm biology and support future intervention.</title>
        <authorList>
            <person name="McNulty S.N."/>
            <person name="Strube C."/>
            <person name="Rosa B.A."/>
            <person name="Martin J.C."/>
            <person name="Tyagi R."/>
            <person name="Choi Y.J."/>
            <person name="Wang Q."/>
            <person name="Hallsworth Pepin K."/>
            <person name="Zhang X."/>
            <person name="Ozersky P."/>
            <person name="Wilson R.K."/>
            <person name="Sternberg P.W."/>
            <person name="Gasser R.B."/>
            <person name="Mitreva M."/>
        </authorList>
    </citation>
    <scope>NUCLEOTIDE SEQUENCE [LARGE SCALE GENOMIC DNA]</scope>
    <source>
        <strain evidence="3">HannoverDv2000</strain>
    </source>
</reference>
<keyword evidence="1" id="KW-0175">Coiled coil</keyword>
<dbReference type="STRING" id="29172.A0A0D8Y7U9"/>
<organism evidence="2 3">
    <name type="scientific">Dictyocaulus viviparus</name>
    <name type="common">Bovine lungworm</name>
    <dbReference type="NCBI Taxonomy" id="29172"/>
    <lineage>
        <taxon>Eukaryota</taxon>
        <taxon>Metazoa</taxon>
        <taxon>Ecdysozoa</taxon>
        <taxon>Nematoda</taxon>
        <taxon>Chromadorea</taxon>
        <taxon>Rhabditida</taxon>
        <taxon>Rhabditina</taxon>
        <taxon>Rhabditomorpha</taxon>
        <taxon>Strongyloidea</taxon>
        <taxon>Metastrongylidae</taxon>
        <taxon>Dictyocaulus</taxon>
    </lineage>
</organism>
<evidence type="ECO:0000313" key="3">
    <source>
        <dbReference type="Proteomes" id="UP000053766"/>
    </source>
</evidence>
<proteinExistence type="predicted"/>
<gene>
    <name evidence="2" type="ORF">DICVIV_01585</name>
</gene>